<protein>
    <recommendedName>
        <fullName evidence="3">NAD-dependent epimerase</fullName>
    </recommendedName>
</protein>
<reference evidence="1 2" key="1">
    <citation type="submission" date="2024-01" db="EMBL/GenBank/DDBJ databases">
        <title>the genome sequence of strain Microbacterium schleiferi NBRC 15075.</title>
        <authorList>
            <person name="Ding Y."/>
            <person name="Zhang G."/>
        </authorList>
    </citation>
    <scope>NUCLEOTIDE SEQUENCE [LARGE SCALE GENOMIC DNA]</scope>
    <source>
        <strain evidence="1 2">NBRC 15075</strain>
    </source>
</reference>
<dbReference type="EMBL" id="JAZHOV010000001">
    <property type="protein sequence ID" value="MEF2253550.1"/>
    <property type="molecule type" value="Genomic_DNA"/>
</dbReference>
<keyword evidence="2" id="KW-1185">Reference proteome</keyword>
<gene>
    <name evidence="1" type="ORF">V2V91_00180</name>
</gene>
<evidence type="ECO:0000313" key="2">
    <source>
        <dbReference type="Proteomes" id="UP001351900"/>
    </source>
</evidence>
<name>A0ABU7V1P0_9MICO</name>
<accession>A0ABU7V1P0</accession>
<dbReference type="Proteomes" id="UP001351900">
    <property type="component" value="Unassembled WGS sequence"/>
</dbReference>
<dbReference type="Gene3D" id="3.40.50.720">
    <property type="entry name" value="NAD(P)-binding Rossmann-like Domain"/>
    <property type="match status" value="1"/>
</dbReference>
<proteinExistence type="predicted"/>
<dbReference type="InterPro" id="IPR036291">
    <property type="entry name" value="NAD(P)-bd_dom_sf"/>
</dbReference>
<evidence type="ECO:0000313" key="1">
    <source>
        <dbReference type="EMBL" id="MEF2253550.1"/>
    </source>
</evidence>
<organism evidence="1 2">
    <name type="scientific">Microbacterium schleiferi</name>
    <dbReference type="NCBI Taxonomy" id="69362"/>
    <lineage>
        <taxon>Bacteria</taxon>
        <taxon>Bacillati</taxon>
        <taxon>Actinomycetota</taxon>
        <taxon>Actinomycetes</taxon>
        <taxon>Micrococcales</taxon>
        <taxon>Microbacteriaceae</taxon>
        <taxon>Microbacterium</taxon>
    </lineage>
</organism>
<dbReference type="RefSeq" id="WP_331790346.1">
    <property type="nucleotide sequence ID" value="NZ_BAAAUO010000003.1"/>
</dbReference>
<dbReference type="SUPFAM" id="SSF51735">
    <property type="entry name" value="NAD(P)-binding Rossmann-fold domains"/>
    <property type="match status" value="1"/>
</dbReference>
<evidence type="ECO:0008006" key="3">
    <source>
        <dbReference type="Google" id="ProtNLM"/>
    </source>
</evidence>
<sequence length="178" mass="19461">MGRRALRTRGRIRATEARASDYIGPTLPVASGLLARYAHSTLAGKPASVFADPDVPHAWTAIDDVARTLAALGRDDRAWGRPWLVPSNPPVSVREALRQLSTAVGAPEPRLRVVPRWLLKAGGLVVPLLREVDGMLYQFDAPFEVDATDTEETFGIQPTAWDQLITGTARAWLERISS</sequence>
<comment type="caution">
    <text evidence="1">The sequence shown here is derived from an EMBL/GenBank/DDBJ whole genome shotgun (WGS) entry which is preliminary data.</text>
</comment>